<gene>
    <name evidence="2" type="ORF">BJX63DRAFT_411074</name>
</gene>
<accession>A0ABR4GXH5</accession>
<evidence type="ECO:0000313" key="3">
    <source>
        <dbReference type="Proteomes" id="UP001610334"/>
    </source>
</evidence>
<sequence>MAHRVVDKSSGQEYTEIALAPATRFLNGPAWIHESPYWPKGWEEGSPNGASPLKHIAMKKLLADQRPLTSKLFENVPWQLASYLWDCLGRRTLYMWKIFATIYPAQFSKVEPYRSMKIEGPQASMREYLRLATSESLSWQTVLTLGASYARVHELVEIGAIKNLAALEIATPEQLAANPEATEPPATALTDRIIRGWHEEAETTDRFMYLRVLVLKNQWHLSETSLVYLWRLQSLQYLVVYGCPGLIPDTSRLKQYGWIAVDEKPYPPHTLYEFYQACSEAFTGDRPTLAAPILDFQVGQMPVPPPRKRGKGKDRPSAIYLQRTDANVESRKRKGHQAHGSQSGQQQPRKAVMKNRTKDIGDMLSDFF</sequence>
<evidence type="ECO:0000313" key="2">
    <source>
        <dbReference type="EMBL" id="KAL2807880.1"/>
    </source>
</evidence>
<dbReference type="EMBL" id="JBFXLT010000128">
    <property type="protein sequence ID" value="KAL2807880.1"/>
    <property type="molecule type" value="Genomic_DNA"/>
</dbReference>
<reference evidence="2 3" key="1">
    <citation type="submission" date="2024-07" db="EMBL/GenBank/DDBJ databases">
        <title>Section-level genome sequencing and comparative genomics of Aspergillus sections Usti and Cavernicolus.</title>
        <authorList>
            <consortium name="Lawrence Berkeley National Laboratory"/>
            <person name="Nybo J.L."/>
            <person name="Vesth T.C."/>
            <person name="Theobald S."/>
            <person name="Frisvad J.C."/>
            <person name="Larsen T.O."/>
            <person name="Kjaerboelling I."/>
            <person name="Rothschild-Mancinelli K."/>
            <person name="Lyhne E.K."/>
            <person name="Kogle M.E."/>
            <person name="Barry K."/>
            <person name="Clum A."/>
            <person name="Na H."/>
            <person name="Ledsgaard L."/>
            <person name="Lin J."/>
            <person name="Lipzen A."/>
            <person name="Kuo A."/>
            <person name="Riley R."/>
            <person name="Mondo S."/>
            <person name="Labutti K."/>
            <person name="Haridas S."/>
            <person name="Pangalinan J."/>
            <person name="Salamov A.A."/>
            <person name="Simmons B.A."/>
            <person name="Magnuson J.K."/>
            <person name="Chen J."/>
            <person name="Drula E."/>
            <person name="Henrissat B."/>
            <person name="Wiebenga A."/>
            <person name="Lubbers R.J."/>
            <person name="Gomes A.C."/>
            <person name="Makela M.R."/>
            <person name="Stajich J."/>
            <person name="Grigoriev I.V."/>
            <person name="Mortensen U.H."/>
            <person name="De Vries R.P."/>
            <person name="Baker S.E."/>
            <person name="Andersen M.R."/>
        </authorList>
    </citation>
    <scope>NUCLEOTIDE SEQUENCE [LARGE SCALE GENOMIC DNA]</scope>
    <source>
        <strain evidence="2 3">CBS 588.65</strain>
    </source>
</reference>
<protein>
    <submittedName>
        <fullName evidence="2">Uncharacterized protein</fullName>
    </submittedName>
</protein>
<comment type="caution">
    <text evidence="2">The sequence shown here is derived from an EMBL/GenBank/DDBJ whole genome shotgun (WGS) entry which is preliminary data.</text>
</comment>
<name>A0ABR4GXH5_9EURO</name>
<feature type="region of interest" description="Disordered" evidence="1">
    <location>
        <begin position="300"/>
        <end position="368"/>
    </location>
</feature>
<proteinExistence type="predicted"/>
<evidence type="ECO:0000256" key="1">
    <source>
        <dbReference type="SAM" id="MobiDB-lite"/>
    </source>
</evidence>
<organism evidence="2 3">
    <name type="scientific">Aspergillus granulosus</name>
    <dbReference type="NCBI Taxonomy" id="176169"/>
    <lineage>
        <taxon>Eukaryota</taxon>
        <taxon>Fungi</taxon>
        <taxon>Dikarya</taxon>
        <taxon>Ascomycota</taxon>
        <taxon>Pezizomycotina</taxon>
        <taxon>Eurotiomycetes</taxon>
        <taxon>Eurotiomycetidae</taxon>
        <taxon>Eurotiales</taxon>
        <taxon>Aspergillaceae</taxon>
        <taxon>Aspergillus</taxon>
        <taxon>Aspergillus subgen. Nidulantes</taxon>
    </lineage>
</organism>
<dbReference type="Proteomes" id="UP001610334">
    <property type="component" value="Unassembled WGS sequence"/>
</dbReference>
<feature type="compositionally biased region" description="Low complexity" evidence="1">
    <location>
        <begin position="338"/>
        <end position="347"/>
    </location>
</feature>
<keyword evidence="3" id="KW-1185">Reference proteome</keyword>